<dbReference type="PRINTS" id="PR00412">
    <property type="entry name" value="EPOXHYDRLASE"/>
</dbReference>
<evidence type="ECO:0000313" key="2">
    <source>
        <dbReference type="EMBL" id="OCT11587.1"/>
    </source>
</evidence>
<dbReference type="InterPro" id="IPR000073">
    <property type="entry name" value="AB_hydrolase_1"/>
</dbReference>
<dbReference type="Pfam" id="PF00561">
    <property type="entry name" value="Abhydrolase_1"/>
    <property type="match status" value="1"/>
</dbReference>
<sequence>MNTVNKKGFININNAEIYYEVAGEGEPLILLHGVPLDSRMWEPQMNALSKLNFQVIRFDIRGLGKTIDPGLPFALYDDIHALLQKLDIQCAYCVGVSFGCYASVEFALAYPDMVKGLILACPGGFTPTSEDRQLLLNNLYEELSSGNIEKALDINLHLFLDGPNQKIGRVQLTREWLKEIYRDIFSKSANPIKPTWLEPHPSERLAEVKVPTLVVSGELDHPDFIHTANILVTNIPNATHLTLKKSAHFPNIDSPNEFNEIVVSFLKNN</sequence>
<evidence type="ECO:0000259" key="1">
    <source>
        <dbReference type="Pfam" id="PF00561"/>
    </source>
</evidence>
<dbReference type="Gene3D" id="3.40.50.1820">
    <property type="entry name" value="alpha/beta hydrolase"/>
    <property type="match status" value="1"/>
</dbReference>
<gene>
    <name evidence="2" type="ORF">A8709_06590</name>
</gene>
<name>A0A1C0ZU31_9BACL</name>
<keyword evidence="3" id="KW-1185">Reference proteome</keyword>
<dbReference type="GO" id="GO:0003824">
    <property type="term" value="F:catalytic activity"/>
    <property type="evidence" value="ECO:0007669"/>
    <property type="project" value="InterPro"/>
</dbReference>
<accession>A0A1C0ZU31</accession>
<reference evidence="3" key="1">
    <citation type="submission" date="2016-05" db="EMBL/GenBank/DDBJ databases">
        <title>Paenibacillus oryzae. sp. nov., isolated from the rice root.</title>
        <authorList>
            <person name="Zhang J."/>
            <person name="Zhang X."/>
        </authorList>
    </citation>
    <scope>NUCLEOTIDE SEQUENCE [LARGE SCALE GENOMIC DNA]</scope>
    <source>
        <strain evidence="3">KCTC13222</strain>
    </source>
</reference>
<dbReference type="SUPFAM" id="SSF53474">
    <property type="entry name" value="alpha/beta-Hydrolases"/>
    <property type="match status" value="1"/>
</dbReference>
<dbReference type="STRING" id="512399.A8709_06590"/>
<dbReference type="EMBL" id="LYPC01000028">
    <property type="protein sequence ID" value="OCT11587.1"/>
    <property type="molecule type" value="Genomic_DNA"/>
</dbReference>
<comment type="caution">
    <text evidence="2">The sequence shown here is derived from an EMBL/GenBank/DDBJ whole genome shotgun (WGS) entry which is preliminary data.</text>
</comment>
<protein>
    <recommendedName>
        <fullName evidence="1">AB hydrolase-1 domain-containing protein</fullName>
    </recommendedName>
</protein>
<dbReference type="AlphaFoldDB" id="A0A1C0ZU31"/>
<feature type="domain" description="AB hydrolase-1" evidence="1">
    <location>
        <begin position="27"/>
        <end position="255"/>
    </location>
</feature>
<dbReference type="InterPro" id="IPR029058">
    <property type="entry name" value="AB_hydrolase_fold"/>
</dbReference>
<dbReference type="InterPro" id="IPR050266">
    <property type="entry name" value="AB_hydrolase_sf"/>
</dbReference>
<dbReference type="PANTHER" id="PTHR43798">
    <property type="entry name" value="MONOACYLGLYCEROL LIPASE"/>
    <property type="match status" value="1"/>
</dbReference>
<proteinExistence type="predicted"/>
<dbReference type="InterPro" id="IPR000639">
    <property type="entry name" value="Epox_hydrolase-like"/>
</dbReference>
<dbReference type="Proteomes" id="UP000093309">
    <property type="component" value="Unassembled WGS sequence"/>
</dbReference>
<dbReference type="PRINTS" id="PR00111">
    <property type="entry name" value="ABHYDROLASE"/>
</dbReference>
<organism evidence="2 3">
    <name type="scientific">Paenibacillus pectinilyticus</name>
    <dbReference type="NCBI Taxonomy" id="512399"/>
    <lineage>
        <taxon>Bacteria</taxon>
        <taxon>Bacillati</taxon>
        <taxon>Bacillota</taxon>
        <taxon>Bacilli</taxon>
        <taxon>Bacillales</taxon>
        <taxon>Paenibacillaceae</taxon>
        <taxon>Paenibacillus</taxon>
    </lineage>
</organism>
<evidence type="ECO:0000313" key="3">
    <source>
        <dbReference type="Proteomes" id="UP000093309"/>
    </source>
</evidence>